<protein>
    <submittedName>
        <fullName evidence="1">Uncharacterized protein</fullName>
    </submittedName>
</protein>
<dbReference type="InParanoid" id="A0A0P8Y6I6"/>
<dbReference type="Proteomes" id="UP000007801">
    <property type="component" value="Unassembled WGS sequence"/>
</dbReference>
<dbReference type="EMBL" id="CH902635">
    <property type="protein sequence ID" value="KPU74840.1"/>
    <property type="molecule type" value="Genomic_DNA"/>
</dbReference>
<sequence>MASLMAAGHQRVRIDIVDRWSYVDKVAVFKALASRKLESLRIQEVLLVARNTRRYWNYHSMMLAQCSCCSARL</sequence>
<reference evidence="1 2" key="1">
    <citation type="journal article" date="2007" name="Nature">
        <title>Evolution of genes and genomes on the Drosophila phylogeny.</title>
        <authorList>
            <consortium name="Drosophila 12 Genomes Consortium"/>
            <person name="Clark A.G."/>
            <person name="Eisen M.B."/>
            <person name="Smith D.R."/>
            <person name="Bergman C.M."/>
            <person name="Oliver B."/>
            <person name="Markow T.A."/>
            <person name="Kaufman T.C."/>
            <person name="Kellis M."/>
            <person name="Gelbart W."/>
            <person name="Iyer V.N."/>
            <person name="Pollard D.A."/>
            <person name="Sackton T.B."/>
            <person name="Larracuente A.M."/>
            <person name="Singh N.D."/>
            <person name="Abad J.P."/>
            <person name="Abt D.N."/>
            <person name="Adryan B."/>
            <person name="Aguade M."/>
            <person name="Akashi H."/>
            <person name="Anderson W.W."/>
            <person name="Aquadro C.F."/>
            <person name="Ardell D.H."/>
            <person name="Arguello R."/>
            <person name="Artieri C.G."/>
            <person name="Barbash D.A."/>
            <person name="Barker D."/>
            <person name="Barsanti P."/>
            <person name="Batterham P."/>
            <person name="Batzoglou S."/>
            <person name="Begun D."/>
            <person name="Bhutkar A."/>
            <person name="Blanco E."/>
            <person name="Bosak S.A."/>
            <person name="Bradley R.K."/>
            <person name="Brand A.D."/>
            <person name="Brent M.R."/>
            <person name="Brooks A.N."/>
            <person name="Brown R.H."/>
            <person name="Butlin R.K."/>
            <person name="Caggese C."/>
            <person name="Calvi B.R."/>
            <person name="Bernardo de Carvalho A."/>
            <person name="Caspi A."/>
            <person name="Castrezana S."/>
            <person name="Celniker S.E."/>
            <person name="Chang J.L."/>
            <person name="Chapple C."/>
            <person name="Chatterji S."/>
            <person name="Chinwalla A."/>
            <person name="Civetta A."/>
            <person name="Clifton S.W."/>
            <person name="Comeron J.M."/>
            <person name="Costello J.C."/>
            <person name="Coyne J.A."/>
            <person name="Daub J."/>
            <person name="David R.G."/>
            <person name="Delcher A.L."/>
            <person name="Delehaunty K."/>
            <person name="Do C.B."/>
            <person name="Ebling H."/>
            <person name="Edwards K."/>
            <person name="Eickbush T."/>
            <person name="Evans J.D."/>
            <person name="Filipski A."/>
            <person name="Findeiss S."/>
            <person name="Freyhult E."/>
            <person name="Fulton L."/>
            <person name="Fulton R."/>
            <person name="Garcia A.C."/>
            <person name="Gardiner A."/>
            <person name="Garfield D.A."/>
            <person name="Garvin B.E."/>
            <person name="Gibson G."/>
            <person name="Gilbert D."/>
            <person name="Gnerre S."/>
            <person name="Godfrey J."/>
            <person name="Good R."/>
            <person name="Gotea V."/>
            <person name="Gravely B."/>
            <person name="Greenberg A.J."/>
            <person name="Griffiths-Jones S."/>
            <person name="Gross S."/>
            <person name="Guigo R."/>
            <person name="Gustafson E.A."/>
            <person name="Haerty W."/>
            <person name="Hahn M.W."/>
            <person name="Halligan D.L."/>
            <person name="Halpern A.L."/>
            <person name="Halter G.M."/>
            <person name="Han M.V."/>
            <person name="Heger A."/>
            <person name="Hillier L."/>
            <person name="Hinrichs A.S."/>
            <person name="Holmes I."/>
            <person name="Hoskins R.A."/>
            <person name="Hubisz M.J."/>
            <person name="Hultmark D."/>
            <person name="Huntley M.A."/>
            <person name="Jaffe D.B."/>
            <person name="Jagadeeshan S."/>
            <person name="Jeck W.R."/>
            <person name="Johnson J."/>
            <person name="Jones C.D."/>
            <person name="Jordan W.C."/>
            <person name="Karpen G.H."/>
            <person name="Kataoka E."/>
            <person name="Keightley P.D."/>
            <person name="Kheradpour P."/>
            <person name="Kirkness E.F."/>
            <person name="Koerich L.B."/>
            <person name="Kristiansen K."/>
            <person name="Kudrna D."/>
            <person name="Kulathinal R.J."/>
            <person name="Kumar S."/>
            <person name="Kwok R."/>
            <person name="Lander E."/>
            <person name="Langley C.H."/>
            <person name="Lapoint R."/>
            <person name="Lazzaro B.P."/>
            <person name="Lee S.J."/>
            <person name="Levesque L."/>
            <person name="Li R."/>
            <person name="Lin C.F."/>
            <person name="Lin M.F."/>
            <person name="Lindblad-Toh K."/>
            <person name="Llopart A."/>
            <person name="Long M."/>
            <person name="Low L."/>
            <person name="Lozovsky E."/>
            <person name="Lu J."/>
            <person name="Luo M."/>
            <person name="Machado C.A."/>
            <person name="Makalowski W."/>
            <person name="Marzo M."/>
            <person name="Matsuda M."/>
            <person name="Matzkin L."/>
            <person name="McAllister B."/>
            <person name="McBride C.S."/>
            <person name="McKernan B."/>
            <person name="McKernan K."/>
            <person name="Mendez-Lago M."/>
            <person name="Minx P."/>
            <person name="Mollenhauer M.U."/>
            <person name="Montooth K."/>
            <person name="Mount S.M."/>
            <person name="Mu X."/>
            <person name="Myers E."/>
            <person name="Negre B."/>
            <person name="Newfeld S."/>
            <person name="Nielsen R."/>
            <person name="Noor M.A."/>
            <person name="O'Grady P."/>
            <person name="Pachter L."/>
            <person name="Papaceit M."/>
            <person name="Parisi M.J."/>
            <person name="Parisi M."/>
            <person name="Parts L."/>
            <person name="Pedersen J.S."/>
            <person name="Pesole G."/>
            <person name="Phillippy A.M."/>
            <person name="Ponting C.P."/>
            <person name="Pop M."/>
            <person name="Porcelli D."/>
            <person name="Powell J.R."/>
            <person name="Prohaska S."/>
            <person name="Pruitt K."/>
            <person name="Puig M."/>
            <person name="Quesneville H."/>
            <person name="Ram K.R."/>
            <person name="Rand D."/>
            <person name="Rasmussen M.D."/>
            <person name="Reed L.K."/>
            <person name="Reenan R."/>
            <person name="Reily A."/>
            <person name="Remington K.A."/>
            <person name="Rieger T.T."/>
            <person name="Ritchie M.G."/>
            <person name="Robin C."/>
            <person name="Rogers Y.H."/>
            <person name="Rohde C."/>
            <person name="Rozas J."/>
            <person name="Rubenfield M.J."/>
            <person name="Ruiz A."/>
            <person name="Russo S."/>
            <person name="Salzberg S.L."/>
            <person name="Sanchez-Gracia A."/>
            <person name="Saranga D.J."/>
            <person name="Sato H."/>
            <person name="Schaeffer S.W."/>
            <person name="Schatz M.C."/>
            <person name="Schlenke T."/>
            <person name="Schwartz R."/>
            <person name="Segarra C."/>
            <person name="Singh R.S."/>
            <person name="Sirot L."/>
            <person name="Sirota M."/>
            <person name="Sisneros N.B."/>
            <person name="Smith C.D."/>
            <person name="Smith T.F."/>
            <person name="Spieth J."/>
            <person name="Stage D.E."/>
            <person name="Stark A."/>
            <person name="Stephan W."/>
            <person name="Strausberg R.L."/>
            <person name="Strempel S."/>
            <person name="Sturgill D."/>
            <person name="Sutton G."/>
            <person name="Sutton G.G."/>
            <person name="Tao W."/>
            <person name="Teichmann S."/>
            <person name="Tobari Y.N."/>
            <person name="Tomimura Y."/>
            <person name="Tsolas J.M."/>
            <person name="Valente V.L."/>
            <person name="Venter E."/>
            <person name="Venter J.C."/>
            <person name="Vicario S."/>
            <person name="Vieira F.G."/>
            <person name="Vilella A.J."/>
            <person name="Villasante A."/>
            <person name="Walenz B."/>
            <person name="Wang J."/>
            <person name="Wasserman M."/>
            <person name="Watts T."/>
            <person name="Wilson D."/>
            <person name="Wilson R.K."/>
            <person name="Wing R.A."/>
            <person name="Wolfner M.F."/>
            <person name="Wong A."/>
            <person name="Wong G.K."/>
            <person name="Wu C.I."/>
            <person name="Wu G."/>
            <person name="Yamamoto D."/>
            <person name="Yang H.P."/>
            <person name="Yang S.P."/>
            <person name="Yorke J.A."/>
            <person name="Yoshida K."/>
            <person name="Zdobnov E."/>
            <person name="Zhang P."/>
            <person name="Zhang Y."/>
            <person name="Zimin A.V."/>
            <person name="Baldwin J."/>
            <person name="Abdouelleil A."/>
            <person name="Abdulkadir J."/>
            <person name="Abebe A."/>
            <person name="Abera B."/>
            <person name="Abreu J."/>
            <person name="Acer S.C."/>
            <person name="Aftuck L."/>
            <person name="Alexander A."/>
            <person name="An P."/>
            <person name="Anderson E."/>
            <person name="Anderson S."/>
            <person name="Arachi H."/>
            <person name="Azer M."/>
            <person name="Bachantsang P."/>
            <person name="Barry A."/>
            <person name="Bayul T."/>
            <person name="Berlin A."/>
            <person name="Bessette D."/>
            <person name="Bloom T."/>
            <person name="Blye J."/>
            <person name="Boguslavskiy L."/>
            <person name="Bonnet C."/>
            <person name="Boukhgalter B."/>
            <person name="Bourzgui I."/>
            <person name="Brown A."/>
            <person name="Cahill P."/>
            <person name="Channer S."/>
            <person name="Cheshatsang Y."/>
            <person name="Chuda L."/>
            <person name="Citroen M."/>
            <person name="Collymore A."/>
            <person name="Cooke P."/>
            <person name="Costello M."/>
            <person name="D'Aco K."/>
            <person name="Daza R."/>
            <person name="De Haan G."/>
            <person name="DeGray S."/>
            <person name="DeMaso C."/>
            <person name="Dhargay N."/>
            <person name="Dooley K."/>
            <person name="Dooley E."/>
            <person name="Doricent M."/>
            <person name="Dorje P."/>
            <person name="Dorjee K."/>
            <person name="Dupes A."/>
            <person name="Elong R."/>
            <person name="Falk J."/>
            <person name="Farina A."/>
            <person name="Faro S."/>
            <person name="Ferguson D."/>
            <person name="Fisher S."/>
            <person name="Foley C.D."/>
            <person name="Franke A."/>
            <person name="Friedrich D."/>
            <person name="Gadbois L."/>
            <person name="Gearin G."/>
            <person name="Gearin C.R."/>
            <person name="Giannoukos G."/>
            <person name="Goode T."/>
            <person name="Graham J."/>
            <person name="Grandbois E."/>
            <person name="Grewal S."/>
            <person name="Gyaltsen K."/>
            <person name="Hafez N."/>
            <person name="Hagos B."/>
            <person name="Hall J."/>
            <person name="Henson C."/>
            <person name="Hollinger A."/>
            <person name="Honan T."/>
            <person name="Huard M.D."/>
            <person name="Hughes L."/>
            <person name="Hurhula B."/>
            <person name="Husby M.E."/>
            <person name="Kamat A."/>
            <person name="Kanga B."/>
            <person name="Kashin S."/>
            <person name="Khazanovich D."/>
            <person name="Kisner P."/>
            <person name="Lance K."/>
            <person name="Lara M."/>
            <person name="Lee W."/>
            <person name="Lennon N."/>
            <person name="Letendre F."/>
            <person name="LeVine R."/>
            <person name="Lipovsky A."/>
            <person name="Liu X."/>
            <person name="Liu J."/>
            <person name="Liu S."/>
            <person name="Lokyitsang T."/>
            <person name="Lokyitsang Y."/>
            <person name="Lubonja R."/>
            <person name="Lui A."/>
            <person name="MacDonald P."/>
            <person name="Magnisalis V."/>
            <person name="Maru K."/>
            <person name="Matthews C."/>
            <person name="McCusker W."/>
            <person name="McDonough S."/>
            <person name="Mehta T."/>
            <person name="Meldrim J."/>
            <person name="Meneus L."/>
            <person name="Mihai O."/>
            <person name="Mihalev A."/>
            <person name="Mihova T."/>
            <person name="Mittelman R."/>
            <person name="Mlenga V."/>
            <person name="Montmayeur A."/>
            <person name="Mulrain L."/>
            <person name="Navidi A."/>
            <person name="Naylor J."/>
            <person name="Negash T."/>
            <person name="Nguyen T."/>
            <person name="Nguyen N."/>
            <person name="Nicol R."/>
            <person name="Norbu C."/>
            <person name="Norbu N."/>
            <person name="Novod N."/>
            <person name="O'Neill B."/>
            <person name="Osman S."/>
            <person name="Markiewicz E."/>
            <person name="Oyono O.L."/>
            <person name="Patti C."/>
            <person name="Phunkhang P."/>
            <person name="Pierre F."/>
            <person name="Priest M."/>
            <person name="Raghuraman S."/>
            <person name="Rege F."/>
            <person name="Reyes R."/>
            <person name="Rise C."/>
            <person name="Rogov P."/>
            <person name="Ross K."/>
            <person name="Ryan E."/>
            <person name="Settipalli S."/>
            <person name="Shea T."/>
            <person name="Sherpa N."/>
            <person name="Shi L."/>
            <person name="Shih D."/>
            <person name="Sparrow T."/>
            <person name="Spaulding J."/>
            <person name="Stalker J."/>
            <person name="Stange-Thomann N."/>
            <person name="Stavropoulos S."/>
            <person name="Stone C."/>
            <person name="Strader C."/>
            <person name="Tesfaye S."/>
            <person name="Thomson T."/>
            <person name="Thoulutsang Y."/>
            <person name="Thoulutsang D."/>
            <person name="Topham K."/>
            <person name="Topping I."/>
            <person name="Tsamla T."/>
            <person name="Vassiliev H."/>
            <person name="Vo A."/>
            <person name="Wangchuk T."/>
            <person name="Wangdi T."/>
            <person name="Weiand M."/>
            <person name="Wilkinson J."/>
            <person name="Wilson A."/>
            <person name="Yadav S."/>
            <person name="Young G."/>
            <person name="Yu Q."/>
            <person name="Zembek L."/>
            <person name="Zhong D."/>
            <person name="Zimmer A."/>
            <person name="Zwirko Z."/>
            <person name="Jaffe D.B."/>
            <person name="Alvarez P."/>
            <person name="Brockman W."/>
            <person name="Butler J."/>
            <person name="Chin C."/>
            <person name="Gnerre S."/>
            <person name="Grabherr M."/>
            <person name="Kleber M."/>
            <person name="Mauceli E."/>
            <person name="MacCallum I."/>
        </authorList>
    </citation>
    <scope>NUCLEOTIDE SEQUENCE [LARGE SCALE GENOMIC DNA]</scope>
    <source>
        <strain evidence="2">Tucson 14024-0371.13</strain>
    </source>
</reference>
<gene>
    <name evidence="1" type="primary">Dana\GF27295</name>
    <name evidence="1" type="ORF">GF27295</name>
</gene>
<proteinExistence type="predicted"/>
<evidence type="ECO:0000313" key="2">
    <source>
        <dbReference type="Proteomes" id="UP000007801"/>
    </source>
</evidence>
<keyword evidence="2" id="KW-1185">Reference proteome</keyword>
<name>A0A0P8Y6I6_DROAN</name>
<accession>A0A0P8Y6I6</accession>
<dbReference type="AlphaFoldDB" id="A0A0P8Y6I6"/>
<evidence type="ECO:0000313" key="1">
    <source>
        <dbReference type="EMBL" id="KPU74840.1"/>
    </source>
</evidence>
<organism evidence="1 2">
    <name type="scientific">Drosophila ananassae</name>
    <name type="common">Fruit fly</name>
    <dbReference type="NCBI Taxonomy" id="7217"/>
    <lineage>
        <taxon>Eukaryota</taxon>
        <taxon>Metazoa</taxon>
        <taxon>Ecdysozoa</taxon>
        <taxon>Arthropoda</taxon>
        <taxon>Hexapoda</taxon>
        <taxon>Insecta</taxon>
        <taxon>Pterygota</taxon>
        <taxon>Neoptera</taxon>
        <taxon>Endopterygota</taxon>
        <taxon>Diptera</taxon>
        <taxon>Brachycera</taxon>
        <taxon>Muscomorpha</taxon>
        <taxon>Ephydroidea</taxon>
        <taxon>Drosophilidae</taxon>
        <taxon>Drosophila</taxon>
        <taxon>Sophophora</taxon>
    </lineage>
</organism>